<proteinExistence type="predicted"/>
<evidence type="ECO:0000256" key="1">
    <source>
        <dbReference type="SAM" id="Coils"/>
    </source>
</evidence>
<dbReference type="Gene3D" id="3.90.215.10">
    <property type="entry name" value="Gamma Fibrinogen, chain A, domain 1"/>
    <property type="match status" value="1"/>
</dbReference>
<dbReference type="OMA" id="EFHIASE"/>
<organism evidence="3">
    <name type="scientific">Anopheles sinensis</name>
    <name type="common">Mosquito</name>
    <dbReference type="NCBI Taxonomy" id="74873"/>
    <lineage>
        <taxon>Eukaryota</taxon>
        <taxon>Metazoa</taxon>
        <taxon>Ecdysozoa</taxon>
        <taxon>Arthropoda</taxon>
        <taxon>Hexapoda</taxon>
        <taxon>Insecta</taxon>
        <taxon>Pterygota</taxon>
        <taxon>Neoptera</taxon>
        <taxon>Endopterygota</taxon>
        <taxon>Diptera</taxon>
        <taxon>Nematocera</taxon>
        <taxon>Culicoidea</taxon>
        <taxon>Culicidae</taxon>
        <taxon>Anophelinae</taxon>
        <taxon>Anopheles</taxon>
    </lineage>
</organism>
<dbReference type="AlphaFoldDB" id="A0A084WK32"/>
<dbReference type="Proteomes" id="UP000030765">
    <property type="component" value="Unassembled WGS sequence"/>
</dbReference>
<dbReference type="GO" id="GO:0005615">
    <property type="term" value="C:extracellular space"/>
    <property type="evidence" value="ECO:0007669"/>
    <property type="project" value="TreeGrafter"/>
</dbReference>
<name>A0A084WK32_ANOSI</name>
<dbReference type="PANTHER" id="PTHR19143">
    <property type="entry name" value="FIBRINOGEN/TENASCIN/ANGIOPOEITIN"/>
    <property type="match status" value="1"/>
</dbReference>
<dbReference type="InterPro" id="IPR036056">
    <property type="entry name" value="Fibrinogen-like_C"/>
</dbReference>
<keyword evidence="5" id="KW-1185">Reference proteome</keyword>
<dbReference type="STRING" id="74873.A0A084WK32"/>
<dbReference type="VEuPathDB" id="VectorBase:ASIC018892"/>
<gene>
    <name evidence="3" type="ORF">ZHAS_00018892</name>
</gene>
<dbReference type="InterPro" id="IPR014716">
    <property type="entry name" value="Fibrinogen_a/b/g_C_1"/>
</dbReference>
<dbReference type="InterPro" id="IPR002181">
    <property type="entry name" value="Fibrinogen_a/b/g_C_dom"/>
</dbReference>
<dbReference type="SMART" id="SM00186">
    <property type="entry name" value="FBG"/>
    <property type="match status" value="1"/>
</dbReference>
<dbReference type="EMBL" id="KE525349">
    <property type="protein sequence ID" value="KFB50576.1"/>
    <property type="molecule type" value="Genomic_DNA"/>
</dbReference>
<accession>A0A084WK32</accession>
<keyword evidence="1" id="KW-0175">Coiled coil</keyword>
<dbReference type="VEuPathDB" id="VectorBase:ASIS002100"/>
<dbReference type="Pfam" id="PF00147">
    <property type="entry name" value="Fibrinogen_C"/>
    <property type="match status" value="1"/>
</dbReference>
<reference evidence="3 5" key="1">
    <citation type="journal article" date="2014" name="BMC Genomics">
        <title>Genome sequence of Anopheles sinensis provides insight into genetics basis of mosquito competence for malaria parasites.</title>
        <authorList>
            <person name="Zhou D."/>
            <person name="Zhang D."/>
            <person name="Ding G."/>
            <person name="Shi L."/>
            <person name="Hou Q."/>
            <person name="Ye Y."/>
            <person name="Xu Y."/>
            <person name="Zhou H."/>
            <person name="Xiong C."/>
            <person name="Li S."/>
            <person name="Yu J."/>
            <person name="Hong S."/>
            <person name="Yu X."/>
            <person name="Zou P."/>
            <person name="Chen C."/>
            <person name="Chang X."/>
            <person name="Wang W."/>
            <person name="Lv Y."/>
            <person name="Sun Y."/>
            <person name="Ma L."/>
            <person name="Shen B."/>
            <person name="Zhu C."/>
        </authorList>
    </citation>
    <scope>NUCLEOTIDE SEQUENCE [LARGE SCALE GENOMIC DNA]</scope>
</reference>
<evidence type="ECO:0000313" key="3">
    <source>
        <dbReference type="EMBL" id="KFB50576.1"/>
    </source>
</evidence>
<protein>
    <submittedName>
        <fullName evidence="3">AGAP010774-PA-like protein</fullName>
    </submittedName>
    <submittedName>
        <fullName evidence="4">Fibrinogen C-terminal domain-containing protein</fullName>
    </submittedName>
</protein>
<feature type="domain" description="Fibrinogen C-terminal" evidence="2">
    <location>
        <begin position="111"/>
        <end position="295"/>
    </location>
</feature>
<evidence type="ECO:0000313" key="5">
    <source>
        <dbReference type="Proteomes" id="UP000030765"/>
    </source>
</evidence>
<dbReference type="SUPFAM" id="SSF56496">
    <property type="entry name" value="Fibrinogen C-terminal domain-like"/>
    <property type="match status" value="1"/>
</dbReference>
<evidence type="ECO:0000313" key="4">
    <source>
        <dbReference type="EnsemblMetazoa" id="ASIC018892-PA"/>
    </source>
</evidence>
<dbReference type="PROSITE" id="PS51406">
    <property type="entry name" value="FIBRINOGEN_C_2"/>
    <property type="match status" value="1"/>
</dbReference>
<reference evidence="4" key="2">
    <citation type="submission" date="2020-05" db="UniProtKB">
        <authorList>
            <consortium name="EnsemblMetazoa"/>
        </authorList>
    </citation>
    <scope>IDENTIFICATION</scope>
</reference>
<dbReference type="EnsemblMetazoa" id="ASIC018892-RA">
    <property type="protein sequence ID" value="ASIC018892-PA"/>
    <property type="gene ID" value="ASIC018892"/>
</dbReference>
<dbReference type="InterPro" id="IPR050373">
    <property type="entry name" value="Fibrinogen_C-term_domain"/>
</dbReference>
<dbReference type="CDD" id="cd00087">
    <property type="entry name" value="FReD"/>
    <property type="match status" value="1"/>
</dbReference>
<feature type="coiled-coil region" evidence="1">
    <location>
        <begin position="33"/>
        <end position="89"/>
    </location>
</feature>
<sequence length="295" mass="34354">MLALNKVVVADGDAPTVMEAVIQAMIEFRREILDNLQLSLEFHTEQLDEIKVHMKHMVEEQEKRITNRVLELQDKFKDQQSQIVELTKKTMLHSSETSLQYNKIANALDQPDRRLVPTSCNGIRSYSTGTFYIRPYESVEKPFMVRCDFDNQFHHSGGWTVFQRRMDGSVDFHQNWTMYKNGFGDVNGEHWLGLEKLHLMTRSGRHELLVLLKDFEGNSTFALYDEFHIASEKEKYKITVGKHSGTAVDSLIEHNGMKFSTFDQDNDLTEKMNCAESYKGAWWFKNCYRRYVASG</sequence>
<dbReference type="PANTHER" id="PTHR19143:SF327">
    <property type="entry name" value="FI21813P1-RELATED"/>
    <property type="match status" value="1"/>
</dbReference>
<evidence type="ECO:0000259" key="2">
    <source>
        <dbReference type="PROSITE" id="PS51406"/>
    </source>
</evidence>
<dbReference type="EMBL" id="ATLV01024093">
    <property type="status" value="NOT_ANNOTATED_CDS"/>
    <property type="molecule type" value="Genomic_DNA"/>
</dbReference>
<dbReference type="OrthoDB" id="6145874at2759"/>